<keyword evidence="2" id="KW-0378">Hydrolase</keyword>
<sequence>MAGGPRNAIVGRRRLLSSSVSLLSGLGVRLGGSTAPPPLHGGGGGGRVDPVRSVGTLAYEEVSASSDGVAPASTALLLHGLLGSSRNWRTFARNLAEGSPAPPLQVGWRMVLVDLRNHGNQLVPEGFSQSGEIHNWTWPDVVIGHSMGGKVALEFARSCACGEYGVSSALPKQVSMFDSRFLSFLVAEQLWVLDSVPGKVNAEDSDGEVEKVLRTLHSLPPLLPSRKWVVDHMLQLGFSRSLSEWIASNLKKDGEHLTWAFDLQAAIDMFRLLQVKSISLSLSLYRERGARTLLEHPPGGLEIEMVCAENSDRWSPQQRQAGEAGPPGEMAAAWRGRPRSTSSKVRSLVHVDNPKGLLEIMVPRFFVKA</sequence>
<evidence type="ECO:0000256" key="2">
    <source>
        <dbReference type="ARBA" id="ARBA00022801"/>
    </source>
</evidence>
<dbReference type="InterPro" id="IPR029058">
    <property type="entry name" value="AB_hydrolase_fold"/>
</dbReference>
<dbReference type="Pfam" id="PF12697">
    <property type="entry name" value="Abhydrolase_6"/>
    <property type="match status" value="1"/>
</dbReference>
<gene>
    <name evidence="5" type="ORF">SI7747_08010141</name>
</gene>
<evidence type="ECO:0000256" key="1">
    <source>
        <dbReference type="ARBA" id="ARBA00010088"/>
    </source>
</evidence>
<accession>A0A7I8J1B1</accession>
<evidence type="ECO:0000313" key="5">
    <source>
        <dbReference type="EMBL" id="CAA2624298.1"/>
    </source>
</evidence>
<feature type="region of interest" description="Disordered" evidence="3">
    <location>
        <begin position="312"/>
        <end position="339"/>
    </location>
</feature>
<keyword evidence="6" id="KW-1185">Reference proteome</keyword>
<organism evidence="5">
    <name type="scientific">Spirodela intermedia</name>
    <name type="common">Intermediate duckweed</name>
    <dbReference type="NCBI Taxonomy" id="51605"/>
    <lineage>
        <taxon>Eukaryota</taxon>
        <taxon>Viridiplantae</taxon>
        <taxon>Streptophyta</taxon>
        <taxon>Embryophyta</taxon>
        <taxon>Tracheophyta</taxon>
        <taxon>Spermatophyta</taxon>
        <taxon>Magnoliopsida</taxon>
        <taxon>Liliopsida</taxon>
        <taxon>Araceae</taxon>
        <taxon>Lemnoideae</taxon>
        <taxon>Spirodela</taxon>
    </lineage>
</organism>
<feature type="compositionally biased region" description="Low complexity" evidence="3">
    <location>
        <begin position="321"/>
        <end position="333"/>
    </location>
</feature>
<dbReference type="EMBL" id="CACRZD030000008">
    <property type="protein sequence ID" value="CAA6663752.1"/>
    <property type="molecule type" value="Genomic_DNA"/>
</dbReference>
<dbReference type="EMBL" id="LR743595">
    <property type="protein sequence ID" value="CAA2624298.1"/>
    <property type="molecule type" value="Genomic_DNA"/>
</dbReference>
<dbReference type="SUPFAM" id="SSF53474">
    <property type="entry name" value="alpha/beta-Hydrolases"/>
    <property type="match status" value="1"/>
</dbReference>
<evidence type="ECO:0000256" key="3">
    <source>
        <dbReference type="SAM" id="MobiDB-lite"/>
    </source>
</evidence>
<dbReference type="PANTHER" id="PTHR43248:SF3">
    <property type="entry name" value="AB HYDROLASE-1 DOMAIN-CONTAINING PROTEIN"/>
    <property type="match status" value="1"/>
</dbReference>
<dbReference type="AlphaFoldDB" id="A0A7I8J1B1"/>
<dbReference type="GO" id="GO:0016787">
    <property type="term" value="F:hydrolase activity"/>
    <property type="evidence" value="ECO:0007669"/>
    <property type="project" value="UniProtKB-KW"/>
</dbReference>
<dbReference type="InterPro" id="IPR000073">
    <property type="entry name" value="AB_hydrolase_1"/>
</dbReference>
<evidence type="ECO:0000259" key="4">
    <source>
        <dbReference type="Pfam" id="PF12697"/>
    </source>
</evidence>
<protein>
    <recommendedName>
        <fullName evidence="4">AB hydrolase-1 domain-containing protein</fullName>
    </recommendedName>
</protein>
<comment type="similarity">
    <text evidence="1">Belongs to the peptidase S33 family.</text>
</comment>
<dbReference type="Proteomes" id="UP001189122">
    <property type="component" value="Unassembled WGS sequence"/>
</dbReference>
<dbReference type="InterPro" id="IPR051601">
    <property type="entry name" value="Serine_prot/Carboxylest_S33"/>
</dbReference>
<dbReference type="Gene3D" id="3.40.50.1820">
    <property type="entry name" value="alpha/beta hydrolase"/>
    <property type="match status" value="1"/>
</dbReference>
<feature type="domain" description="AB hydrolase-1" evidence="4">
    <location>
        <begin position="76"/>
        <end position="322"/>
    </location>
</feature>
<dbReference type="PANTHER" id="PTHR43248">
    <property type="entry name" value="2-SUCCINYL-6-HYDROXY-2,4-CYCLOHEXADIENE-1-CARBOXYLATE SYNTHASE"/>
    <property type="match status" value="1"/>
</dbReference>
<evidence type="ECO:0000313" key="6">
    <source>
        <dbReference type="Proteomes" id="UP001189122"/>
    </source>
</evidence>
<reference evidence="5 6" key="1">
    <citation type="submission" date="2019-12" db="EMBL/GenBank/DDBJ databases">
        <authorList>
            <person name="Scholz U."/>
            <person name="Mascher M."/>
            <person name="Fiebig A."/>
        </authorList>
    </citation>
    <scope>NUCLEOTIDE SEQUENCE</scope>
</reference>
<proteinExistence type="inferred from homology"/>
<name>A0A7I8J1B1_SPIIN</name>